<keyword evidence="3" id="KW-1185">Reference proteome</keyword>
<accession>A0A1C5HC98</accession>
<reference evidence="2 3" key="1">
    <citation type="submission" date="2016-06" db="EMBL/GenBank/DDBJ databases">
        <authorList>
            <person name="Kjaerup R.B."/>
            <person name="Dalgaard T.S."/>
            <person name="Juul-Madsen H.R."/>
        </authorList>
    </citation>
    <scope>NUCLEOTIDE SEQUENCE [LARGE SCALE GENOMIC DNA]</scope>
    <source>
        <strain evidence="2 3">DSM 43904</strain>
    </source>
</reference>
<name>A0A1C5HC98_9ACTN</name>
<dbReference type="InterPro" id="IPR036390">
    <property type="entry name" value="WH_DNA-bd_sf"/>
</dbReference>
<dbReference type="Gene3D" id="1.10.10.10">
    <property type="entry name" value="Winged helix-like DNA-binding domain superfamily/Winged helix DNA-binding domain"/>
    <property type="match status" value="1"/>
</dbReference>
<dbReference type="InterPro" id="IPR036388">
    <property type="entry name" value="WH-like_DNA-bd_sf"/>
</dbReference>
<feature type="domain" description="HTH arsR-type" evidence="1">
    <location>
        <begin position="1"/>
        <end position="90"/>
    </location>
</feature>
<dbReference type="EMBL" id="LT607750">
    <property type="protein sequence ID" value="SCG43639.1"/>
    <property type="molecule type" value="Genomic_DNA"/>
</dbReference>
<dbReference type="InterPro" id="IPR001845">
    <property type="entry name" value="HTH_ArsR_DNA-bd_dom"/>
</dbReference>
<organism evidence="2 3">
    <name type="scientific">Micromonospora echinaurantiaca</name>
    <dbReference type="NCBI Taxonomy" id="47857"/>
    <lineage>
        <taxon>Bacteria</taxon>
        <taxon>Bacillati</taxon>
        <taxon>Actinomycetota</taxon>
        <taxon>Actinomycetes</taxon>
        <taxon>Micromonosporales</taxon>
        <taxon>Micromonosporaceae</taxon>
        <taxon>Micromonospora</taxon>
    </lineage>
</organism>
<dbReference type="SMART" id="SM00418">
    <property type="entry name" value="HTH_ARSR"/>
    <property type="match status" value="1"/>
</dbReference>
<dbReference type="Proteomes" id="UP000198217">
    <property type="component" value="Chromosome I"/>
</dbReference>
<dbReference type="Pfam" id="PF12840">
    <property type="entry name" value="HTH_20"/>
    <property type="match status" value="1"/>
</dbReference>
<dbReference type="InterPro" id="IPR011991">
    <property type="entry name" value="ArsR-like_HTH"/>
</dbReference>
<dbReference type="AlphaFoldDB" id="A0A1C5HC98"/>
<dbReference type="GO" id="GO:0003677">
    <property type="term" value="F:DNA binding"/>
    <property type="evidence" value="ECO:0007669"/>
    <property type="project" value="UniProtKB-KW"/>
</dbReference>
<dbReference type="RefSeq" id="WP_088992988.1">
    <property type="nucleotide sequence ID" value="NZ_JBFAQF010000031.1"/>
</dbReference>
<dbReference type="PROSITE" id="PS50987">
    <property type="entry name" value="HTH_ARSR_2"/>
    <property type="match status" value="1"/>
</dbReference>
<dbReference type="NCBIfam" id="NF033788">
    <property type="entry name" value="HTH_metalloreg"/>
    <property type="match status" value="1"/>
</dbReference>
<evidence type="ECO:0000259" key="1">
    <source>
        <dbReference type="PROSITE" id="PS50987"/>
    </source>
</evidence>
<dbReference type="SUPFAM" id="SSF46785">
    <property type="entry name" value="Winged helix' DNA-binding domain"/>
    <property type="match status" value="1"/>
</dbReference>
<protein>
    <submittedName>
        <fullName evidence="2">DNA-binding transcriptional regulator, ArsR family</fullName>
    </submittedName>
</protein>
<evidence type="ECO:0000313" key="2">
    <source>
        <dbReference type="EMBL" id="SCG43639.1"/>
    </source>
</evidence>
<dbReference type="GO" id="GO:0003700">
    <property type="term" value="F:DNA-binding transcription factor activity"/>
    <property type="evidence" value="ECO:0007669"/>
    <property type="project" value="InterPro"/>
</dbReference>
<keyword evidence="2" id="KW-0238">DNA-binding</keyword>
<dbReference type="PANTHER" id="PTHR38600:SF2">
    <property type="entry name" value="SLL0088 PROTEIN"/>
    <property type="match status" value="1"/>
</dbReference>
<proteinExistence type="predicted"/>
<evidence type="ECO:0000313" key="3">
    <source>
        <dbReference type="Proteomes" id="UP000198217"/>
    </source>
</evidence>
<gene>
    <name evidence="2" type="ORF">GA0070609_1343</name>
</gene>
<dbReference type="PANTHER" id="PTHR38600">
    <property type="entry name" value="TRANSCRIPTIONAL REGULATORY PROTEIN"/>
    <property type="match status" value="1"/>
</dbReference>
<dbReference type="CDD" id="cd00090">
    <property type="entry name" value="HTH_ARSR"/>
    <property type="match status" value="1"/>
</dbReference>
<dbReference type="PRINTS" id="PR00778">
    <property type="entry name" value="HTHARSR"/>
</dbReference>
<sequence length="106" mass="12402">MAEPDVFAALANPTRRAVLRLLLERGEQPVHRLAEHFAMRRPSLSEHLRVLKEAGLVVEQPAGRQRLYSLRPEPLREVVDWLTPYERFWRGRLTQLREVLAEVPDE</sequence>